<reference evidence="1" key="1">
    <citation type="journal article" date="2020" name="Stud. Mycol.">
        <title>101 Dothideomycetes genomes: a test case for predicting lifestyles and emergence of pathogens.</title>
        <authorList>
            <person name="Haridas S."/>
            <person name="Albert R."/>
            <person name="Binder M."/>
            <person name="Bloem J."/>
            <person name="Labutti K."/>
            <person name="Salamov A."/>
            <person name="Andreopoulos B."/>
            <person name="Baker S."/>
            <person name="Barry K."/>
            <person name="Bills G."/>
            <person name="Bluhm B."/>
            <person name="Cannon C."/>
            <person name="Castanera R."/>
            <person name="Culley D."/>
            <person name="Daum C."/>
            <person name="Ezra D."/>
            <person name="Gonzalez J."/>
            <person name="Henrissat B."/>
            <person name="Kuo A."/>
            <person name="Liang C."/>
            <person name="Lipzen A."/>
            <person name="Lutzoni F."/>
            <person name="Magnuson J."/>
            <person name="Mondo S."/>
            <person name="Nolan M."/>
            <person name="Ohm R."/>
            <person name="Pangilinan J."/>
            <person name="Park H.-J."/>
            <person name="Ramirez L."/>
            <person name="Alfaro M."/>
            <person name="Sun H."/>
            <person name="Tritt A."/>
            <person name="Yoshinaga Y."/>
            <person name="Zwiers L.-H."/>
            <person name="Turgeon B."/>
            <person name="Goodwin S."/>
            <person name="Spatafora J."/>
            <person name="Crous P."/>
            <person name="Grigoriev I."/>
        </authorList>
    </citation>
    <scope>NUCLEOTIDE SEQUENCE</scope>
    <source>
        <strain evidence="1">CBS 119925</strain>
    </source>
</reference>
<dbReference type="InterPro" id="IPR001087">
    <property type="entry name" value="GDSL"/>
</dbReference>
<evidence type="ECO:0000313" key="2">
    <source>
        <dbReference type="Proteomes" id="UP000799440"/>
    </source>
</evidence>
<dbReference type="SUPFAM" id="SSF52266">
    <property type="entry name" value="SGNH hydrolase"/>
    <property type="match status" value="1"/>
</dbReference>
<dbReference type="CDD" id="cd01823">
    <property type="entry name" value="SEST_like"/>
    <property type="match status" value="1"/>
</dbReference>
<dbReference type="InterPro" id="IPR036514">
    <property type="entry name" value="SGNH_hydro_sf"/>
</dbReference>
<dbReference type="Pfam" id="PF00657">
    <property type="entry name" value="Lipase_GDSL"/>
    <property type="match status" value="1"/>
</dbReference>
<dbReference type="InterPro" id="IPR037460">
    <property type="entry name" value="SEST-like"/>
</dbReference>
<dbReference type="PANTHER" id="PTHR37981">
    <property type="entry name" value="LIPASE 2"/>
    <property type="match status" value="1"/>
</dbReference>
<dbReference type="Gene3D" id="3.40.50.1110">
    <property type="entry name" value="SGNH hydrolase"/>
    <property type="match status" value="1"/>
</dbReference>
<dbReference type="EMBL" id="MU006577">
    <property type="protein sequence ID" value="KAF2746553.1"/>
    <property type="molecule type" value="Genomic_DNA"/>
</dbReference>
<organism evidence="1 2">
    <name type="scientific">Sporormia fimetaria CBS 119925</name>
    <dbReference type="NCBI Taxonomy" id="1340428"/>
    <lineage>
        <taxon>Eukaryota</taxon>
        <taxon>Fungi</taxon>
        <taxon>Dikarya</taxon>
        <taxon>Ascomycota</taxon>
        <taxon>Pezizomycotina</taxon>
        <taxon>Dothideomycetes</taxon>
        <taxon>Pleosporomycetidae</taxon>
        <taxon>Pleosporales</taxon>
        <taxon>Sporormiaceae</taxon>
        <taxon>Sporormia</taxon>
    </lineage>
</organism>
<dbReference type="OrthoDB" id="21678at2759"/>
<name>A0A6A6V8Z9_9PLEO</name>
<keyword evidence="2" id="KW-1185">Reference proteome</keyword>
<keyword evidence="1" id="KW-0378">Hydrolase</keyword>
<dbReference type="AlphaFoldDB" id="A0A6A6V8Z9"/>
<dbReference type="GO" id="GO:0006629">
    <property type="term" value="P:lipid metabolic process"/>
    <property type="evidence" value="ECO:0007669"/>
    <property type="project" value="TreeGrafter"/>
</dbReference>
<protein>
    <submittedName>
        <fullName evidence="1">SGNH hydrolase</fullName>
    </submittedName>
</protein>
<dbReference type="Proteomes" id="UP000799440">
    <property type="component" value="Unassembled WGS sequence"/>
</dbReference>
<accession>A0A6A6V8Z9</accession>
<dbReference type="GO" id="GO:0016788">
    <property type="term" value="F:hydrolase activity, acting on ester bonds"/>
    <property type="evidence" value="ECO:0007669"/>
    <property type="project" value="InterPro"/>
</dbReference>
<dbReference type="PANTHER" id="PTHR37981:SF1">
    <property type="entry name" value="SGNH HYDROLASE-TYPE ESTERASE DOMAIN-CONTAINING PROTEIN"/>
    <property type="match status" value="1"/>
</dbReference>
<sequence length="530" mass="58578">MLDTSRSLDYAYGLNGCTRLARGGFNRNTNCHGKGYPKTKTIFCPDKNDKNVEGECPPENADTNADTFSFIAAGVFFSVECKKEIPLPTERLDPAKRDNLATPTTLLRVRAPQATNGLEESQTCEAYDDAIFWDDPEPEESDGDTGGGRLEGYVHFGDSYAAGMGTGVTSGDSCRVGQNNYGDLLYKQFGDNKIPYQKKVCSGDTLTGLNRQVSEWKDPGKANVGTLSIGGNDIGFSDLVWYCIITPYTARTGESNKELCQAALIRAYGLMAEDLGDRLAAAYKSILDKSGRKDFHLYVTGYVPFFNVDTADCDKSSFHYWWGGYNPASDGRIVLLNKDLRLKMNNLVVDLNTLIDISVAGANKQHGSENVHFVDVGNRYDKHRFCEDEKVHEPAPQRSDTWFFLSGWPDVGVSGNAADQAVEQQEIGAMVEQGRVPLPNSDCDIMDINDIDPYERALCRIRETIDEDPEGPEAKYLEEANKHIKEGNVSSQAIGWFTPTRQIKTFHPRSAGMEAYAQAVRQAIAASQKF</sequence>
<evidence type="ECO:0000313" key="1">
    <source>
        <dbReference type="EMBL" id="KAF2746553.1"/>
    </source>
</evidence>
<gene>
    <name evidence="1" type="ORF">M011DRAFT_425333</name>
</gene>
<proteinExistence type="predicted"/>